<feature type="compositionally biased region" description="Low complexity" evidence="1">
    <location>
        <begin position="80"/>
        <end position="101"/>
    </location>
</feature>
<dbReference type="KEGG" id="cfr:116657318"/>
<evidence type="ECO:0000313" key="2">
    <source>
        <dbReference type="Proteomes" id="UP000694856"/>
    </source>
</evidence>
<dbReference type="RefSeq" id="XP_032315331.1">
    <property type="nucleotide sequence ID" value="XM_032459440.1"/>
</dbReference>
<reference evidence="3" key="1">
    <citation type="submission" date="2025-08" db="UniProtKB">
        <authorList>
            <consortium name="RefSeq"/>
        </authorList>
    </citation>
    <scope>IDENTIFICATION</scope>
    <source>
        <tissue evidence="3">Ear skin</tissue>
    </source>
</reference>
<proteinExistence type="predicted"/>
<gene>
    <name evidence="3" type="primary">LOC116657318</name>
</gene>
<name>A0A8B8RBH5_CAMFR</name>
<dbReference type="Proteomes" id="UP000694856">
    <property type="component" value="Chromosome 17"/>
</dbReference>
<feature type="region of interest" description="Disordered" evidence="1">
    <location>
        <begin position="368"/>
        <end position="391"/>
    </location>
</feature>
<protein>
    <submittedName>
        <fullName evidence="3">Uncharacterized protein LOC116657318</fullName>
    </submittedName>
</protein>
<feature type="region of interest" description="Disordered" evidence="1">
    <location>
        <begin position="1"/>
        <end position="118"/>
    </location>
</feature>
<evidence type="ECO:0000256" key="1">
    <source>
        <dbReference type="SAM" id="MobiDB-lite"/>
    </source>
</evidence>
<feature type="region of interest" description="Disordered" evidence="1">
    <location>
        <begin position="282"/>
        <end position="316"/>
    </location>
</feature>
<accession>A0A8B8RBH5</accession>
<feature type="region of interest" description="Disordered" evidence="1">
    <location>
        <begin position="218"/>
        <end position="238"/>
    </location>
</feature>
<evidence type="ECO:0000313" key="3">
    <source>
        <dbReference type="RefSeq" id="XP_032315331.1"/>
    </source>
</evidence>
<dbReference type="GeneID" id="116657318"/>
<organism evidence="2 3">
    <name type="scientific">Camelus ferus</name>
    <name type="common">Wild bactrian camel</name>
    <name type="synonym">Camelus bactrianus ferus</name>
    <dbReference type="NCBI Taxonomy" id="419612"/>
    <lineage>
        <taxon>Eukaryota</taxon>
        <taxon>Metazoa</taxon>
        <taxon>Chordata</taxon>
        <taxon>Craniata</taxon>
        <taxon>Vertebrata</taxon>
        <taxon>Euteleostomi</taxon>
        <taxon>Mammalia</taxon>
        <taxon>Eutheria</taxon>
        <taxon>Laurasiatheria</taxon>
        <taxon>Artiodactyla</taxon>
        <taxon>Tylopoda</taxon>
        <taxon>Camelidae</taxon>
        <taxon>Camelus</taxon>
    </lineage>
</organism>
<sequence length="444" mass="47301">MTHAWPDSAAGSGTGVRPGLASEQSAWRKGTPSCRGLPGAVPNLCSESHHRLPPTCTRRGRSQRPVPALVLPKAPPAPPGTAAWPAGPSSARRPGPPTAGRRSGRGAERRSPAGGHRTRAPHLWATLLGECRKVHPPIHNPHPGPQHLRPRHRQLHWLPRADAGLGSGSLTLFPVFHACFGGLGGTEATCSRGSCLAVGPPEKRLPVSPLRVVDLPSGSLGGPAVQPSQEAPLPLPSGRRQTLLKTGREEVRHHTYHHQTEEEAEAQWVDKLPRAGRLQTWASTLAPDHRSTRLGSSGRQDPKLTPPLPTSKAPRWCPGAPDGVLRKQVLLECFLPPGCGGERGHHVLDQRQARPSCSPHSRVEPCVPSLASQREERPWAGPGRAGDRVTAGKKSSSIFTWKAIADHSPQVSCGCVVPPAMNGQNCLRPSSSRGAFSIFSSLPV</sequence>
<dbReference type="AlphaFoldDB" id="A0A8B8RBH5"/>
<keyword evidence="2" id="KW-1185">Reference proteome</keyword>